<dbReference type="Pfam" id="PF11867">
    <property type="entry name" value="T1RH-like_C"/>
    <property type="match status" value="1"/>
</dbReference>
<dbReference type="GO" id="GO:0005524">
    <property type="term" value="F:ATP binding"/>
    <property type="evidence" value="ECO:0007669"/>
    <property type="project" value="UniProtKB-KW"/>
</dbReference>
<dbReference type="GO" id="GO:0009307">
    <property type="term" value="P:DNA restriction-modification system"/>
    <property type="evidence" value="ECO:0007669"/>
    <property type="project" value="UniProtKB-KW"/>
</dbReference>
<evidence type="ECO:0000256" key="1">
    <source>
        <dbReference type="ARBA" id="ARBA00000851"/>
    </source>
</evidence>
<evidence type="ECO:0000256" key="8">
    <source>
        <dbReference type="ARBA" id="ARBA00022840"/>
    </source>
</evidence>
<dbReference type="Pfam" id="PF04313">
    <property type="entry name" value="HSDR_N"/>
    <property type="match status" value="1"/>
</dbReference>
<dbReference type="Pfam" id="PF18766">
    <property type="entry name" value="SWI2_SNF2"/>
    <property type="match status" value="1"/>
</dbReference>
<dbReference type="Gene3D" id="3.90.1570.50">
    <property type="match status" value="1"/>
</dbReference>
<evidence type="ECO:0000256" key="4">
    <source>
        <dbReference type="ARBA" id="ARBA00022741"/>
    </source>
</evidence>
<dbReference type="Proteomes" id="UP000183758">
    <property type="component" value="Unassembled WGS sequence"/>
</dbReference>
<protein>
    <recommendedName>
        <fullName evidence="10">Type I restriction enzyme endonuclease subunit</fullName>
        <shortName evidence="10">R protein</shortName>
        <ecNumber evidence="10">3.1.21.3</ecNumber>
    </recommendedName>
</protein>
<dbReference type="NCBIfam" id="TIGR00348">
    <property type="entry name" value="hsdR"/>
    <property type="match status" value="1"/>
</dbReference>
<dbReference type="CDD" id="cd18030">
    <property type="entry name" value="DEXHc_RE_I_HsdR"/>
    <property type="match status" value="1"/>
</dbReference>
<dbReference type="CDD" id="cd18800">
    <property type="entry name" value="SF2_C_EcoR124I-like"/>
    <property type="match status" value="1"/>
</dbReference>
<name>A0A1J5I5D3_9BACT</name>
<dbReference type="PROSITE" id="PS51192">
    <property type="entry name" value="HELICASE_ATP_BIND_1"/>
    <property type="match status" value="1"/>
</dbReference>
<dbReference type="PANTHER" id="PTHR30195">
    <property type="entry name" value="TYPE I SITE-SPECIFIC DEOXYRIBONUCLEASE PROTEIN SUBUNIT M AND R"/>
    <property type="match status" value="1"/>
</dbReference>
<dbReference type="EC" id="3.1.21.3" evidence="10"/>
<evidence type="ECO:0000256" key="2">
    <source>
        <dbReference type="ARBA" id="ARBA00008598"/>
    </source>
</evidence>
<dbReference type="InterPro" id="IPR040980">
    <property type="entry name" value="SWI2_SNF2"/>
</dbReference>
<feature type="domain" description="Helicase ATP-binding" evidence="12">
    <location>
        <begin position="284"/>
        <end position="444"/>
    </location>
</feature>
<evidence type="ECO:0000256" key="5">
    <source>
        <dbReference type="ARBA" id="ARBA00022747"/>
    </source>
</evidence>
<dbReference type="InterPro" id="IPR007409">
    <property type="entry name" value="Restrct_endonuc_type1_HsdR_N"/>
</dbReference>
<evidence type="ECO:0000256" key="11">
    <source>
        <dbReference type="SAM" id="Coils"/>
    </source>
</evidence>
<dbReference type="CDD" id="cd22332">
    <property type="entry name" value="HsdR_N"/>
    <property type="match status" value="1"/>
</dbReference>
<evidence type="ECO:0000256" key="9">
    <source>
        <dbReference type="ARBA" id="ARBA00023125"/>
    </source>
</evidence>
<proteinExistence type="inferred from homology"/>
<keyword evidence="7 10" id="KW-0378">Hydrolase</keyword>
<dbReference type="Pfam" id="PF22679">
    <property type="entry name" value="T1R_D3-like"/>
    <property type="match status" value="1"/>
</dbReference>
<dbReference type="InterPro" id="IPR004473">
    <property type="entry name" value="Restrct_endonuc_typeI_HsdR"/>
</dbReference>
<comment type="caution">
    <text evidence="13">The sequence shown here is derived from an EMBL/GenBank/DDBJ whole genome shotgun (WGS) entry which is preliminary data.</text>
</comment>
<evidence type="ECO:0000313" key="14">
    <source>
        <dbReference type="Proteomes" id="UP000183758"/>
    </source>
</evidence>
<organism evidence="13 14">
    <name type="scientific">Candidatus Roizmanbacteria bacterium CG2_30_33_16</name>
    <dbReference type="NCBI Taxonomy" id="1805340"/>
    <lineage>
        <taxon>Bacteria</taxon>
        <taxon>Candidatus Roizmaniibacteriota</taxon>
    </lineage>
</organism>
<keyword evidence="5 10" id="KW-0680">Restriction system</keyword>
<dbReference type="InterPro" id="IPR014001">
    <property type="entry name" value="Helicase_ATP-bd"/>
</dbReference>
<dbReference type="GO" id="GO:0009035">
    <property type="term" value="F:type I site-specific deoxyribonuclease activity"/>
    <property type="evidence" value="ECO:0007669"/>
    <property type="project" value="UniProtKB-EC"/>
</dbReference>
<dbReference type="EMBL" id="MNZM01000015">
    <property type="protein sequence ID" value="OIP86416.1"/>
    <property type="molecule type" value="Genomic_DNA"/>
</dbReference>
<evidence type="ECO:0000313" key="13">
    <source>
        <dbReference type="EMBL" id="OIP86416.1"/>
    </source>
</evidence>
<feature type="coiled-coil region" evidence="11">
    <location>
        <begin position="466"/>
        <end position="500"/>
    </location>
</feature>
<dbReference type="GO" id="GO:0003677">
    <property type="term" value="F:DNA binding"/>
    <property type="evidence" value="ECO:0007669"/>
    <property type="project" value="UniProtKB-KW"/>
</dbReference>
<evidence type="ECO:0000256" key="7">
    <source>
        <dbReference type="ARBA" id="ARBA00022801"/>
    </source>
</evidence>
<keyword evidence="8 10" id="KW-0067">ATP-binding</keyword>
<keyword evidence="3" id="KW-0540">Nuclease</keyword>
<dbReference type="Gene3D" id="3.40.50.300">
    <property type="entry name" value="P-loop containing nucleotide triphosphate hydrolases"/>
    <property type="match status" value="2"/>
</dbReference>
<comment type="subunit">
    <text evidence="10">The type I restriction/modification system is composed of three polypeptides R, M and S.</text>
</comment>
<comment type="function">
    <text evidence="10">Subunit R is required for both nuclease and ATPase activities, but not for modification.</text>
</comment>
<reference evidence="13 14" key="1">
    <citation type="journal article" date="2016" name="Environ. Microbiol.">
        <title>Genomic resolution of a cold subsurface aquifer community provides metabolic insights for novel microbes adapted to high CO concentrations.</title>
        <authorList>
            <person name="Probst A.J."/>
            <person name="Castelle C.J."/>
            <person name="Singh A."/>
            <person name="Brown C.T."/>
            <person name="Anantharaman K."/>
            <person name="Sharon I."/>
            <person name="Hug L.A."/>
            <person name="Burstein D."/>
            <person name="Emerson J.B."/>
            <person name="Thomas B.C."/>
            <person name="Banfield J.F."/>
        </authorList>
    </citation>
    <scope>NUCLEOTIDE SEQUENCE [LARGE SCALE GENOMIC DNA]</scope>
    <source>
        <strain evidence="13">CG2_30_33_16</strain>
    </source>
</reference>
<dbReference type="InterPro" id="IPR055180">
    <property type="entry name" value="HsdR_RecA-like_helicase_dom_2"/>
</dbReference>
<dbReference type="InterPro" id="IPR027417">
    <property type="entry name" value="P-loop_NTPase"/>
</dbReference>
<keyword evidence="9 10" id="KW-0238">DNA-binding</keyword>
<dbReference type="InterPro" id="IPR051268">
    <property type="entry name" value="Type-I_R_enzyme_R_subunit"/>
</dbReference>
<sequence>MNQFNEDNLVEQTVIKIIEEIWADSTCHINAYKEDDDLALGRENQGEVVLKKYLLPALKKINSSLPEEALIQAIDLITRDRSNLSLVKANKEVYKLLRDGVNVIIEQPNGETKDERVRFFDFEDINNNHFLAISQLWIVGEMYTRRPDVILYVNGIPLVLLELKASHKSLVDAYRDNIRDYKTTIPKLFWYNMGIIISNGIENKFGSLTSPFEFFNEWKKAEKEDEKPNNNLLTILNGICDKKRLLDIFENFILYDESKGEGKKIVPRYFQYLGVNRAFENVIERKNLSGKLGVFWHTQGSGKSFSMVWLSQKVLRKLTGNFTFVIVTDRTQLDGQAYKNFVNVGVIHESEAHAESISHLKNLLTQDHRQIFTTIQKFQDITGAISNRENIIVMTDEAHRTQYDRMALNMRKSMPNASFIGFTGTPLMADGEVETVKTFGEYVSVYNFGQSVADGATVPLYYENRVPRLKNVNENLEEQLGQLMNKYDLDEDEEEKLEREYSNFYEIITREDRLNTIACDIVEHYAGRGYNGKAMVVSIDKKTTFRMYDKVKKEWNRYIVKLRMDILRAPDEHEKEKIIEKLERHENVDMAVMVSLGDNQNEIADMEEFEIDVKPIRERIIHGNLEDEFKKADSNLRIIFVCAMWMTGFDVPNLSTLYLDKPLKNHTLMQTIARANRVADEGKKNGIIVDYIGVFKNIERALALYAASGIDDDEIIKSKDELLKDLKNILQKTKEFLNSEQIKLEVLLEAPNGQKLLLLEKFVNTIIKHQKKKKKFLNLASDLQNAYRFVLPDPVAEDFYNEVTAVRVIASRIRNVGSQSIDVSQVKKDLEDLLDKSIQAGEYVISQHKKVKDLSKLDADALHTFFAKLENKNVQVDSMSAELKEKIEEMVMRNKKRAKFMERLIALLQEYNSGAHDVDQLFDDLVDLAKDLDKEEQRAVSENLSEDELAIFDLLIKDNLSPDEIARIKDSTHELLTNLKPLLVPHWRNFETNRSEIKIAISDLLYAKLPEPSYTEKDCELKGSEIYNFVYEQPQFNYS</sequence>
<dbReference type="PANTHER" id="PTHR30195:SF15">
    <property type="entry name" value="TYPE I RESTRICTION ENZYME HINDI ENDONUCLEASE SUBUNIT"/>
    <property type="match status" value="1"/>
</dbReference>
<gene>
    <name evidence="13" type="ORF">AUK04_00660</name>
</gene>
<dbReference type="SMART" id="SM00487">
    <property type="entry name" value="DEXDc"/>
    <property type="match status" value="1"/>
</dbReference>
<keyword evidence="4 10" id="KW-0547">Nucleotide-binding</keyword>
<evidence type="ECO:0000256" key="6">
    <source>
        <dbReference type="ARBA" id="ARBA00022759"/>
    </source>
</evidence>
<dbReference type="SUPFAM" id="SSF52540">
    <property type="entry name" value="P-loop containing nucleoside triphosphate hydrolases"/>
    <property type="match status" value="2"/>
</dbReference>
<comment type="similarity">
    <text evidence="2 10">Belongs to the HsdR family.</text>
</comment>
<evidence type="ECO:0000256" key="10">
    <source>
        <dbReference type="RuleBase" id="RU364115"/>
    </source>
</evidence>
<evidence type="ECO:0000259" key="12">
    <source>
        <dbReference type="PROSITE" id="PS51192"/>
    </source>
</evidence>
<dbReference type="AlphaFoldDB" id="A0A1J5I5D3"/>
<evidence type="ECO:0000256" key="3">
    <source>
        <dbReference type="ARBA" id="ARBA00022722"/>
    </source>
</evidence>
<keyword evidence="6" id="KW-0255">Endonuclease</keyword>
<dbReference type="InterPro" id="IPR021810">
    <property type="entry name" value="T1RH-like_C"/>
</dbReference>
<comment type="catalytic activity">
    <reaction evidence="1 10">
        <text>Endonucleolytic cleavage of DNA to give random double-stranded fragments with terminal 5'-phosphates, ATP is simultaneously hydrolyzed.</text>
        <dbReference type="EC" id="3.1.21.3"/>
    </reaction>
</comment>
<keyword evidence="11" id="KW-0175">Coiled coil</keyword>
<accession>A0A1J5I5D3</accession>